<evidence type="ECO:0000313" key="3">
    <source>
        <dbReference type="Proteomes" id="UP001143474"/>
    </source>
</evidence>
<reference evidence="2" key="1">
    <citation type="journal article" date="2014" name="Int. J. Syst. Evol. Microbiol.">
        <title>Complete genome sequence of Corynebacterium casei LMG S-19264T (=DSM 44701T), isolated from a smear-ripened cheese.</title>
        <authorList>
            <consortium name="US DOE Joint Genome Institute (JGI-PGF)"/>
            <person name="Walter F."/>
            <person name="Albersmeier A."/>
            <person name="Kalinowski J."/>
            <person name="Ruckert C."/>
        </authorList>
    </citation>
    <scope>NUCLEOTIDE SEQUENCE</scope>
    <source>
        <strain evidence="2">VKM Ac-2007</strain>
    </source>
</reference>
<feature type="region of interest" description="Disordered" evidence="1">
    <location>
        <begin position="21"/>
        <end position="102"/>
    </location>
</feature>
<sequence length="102" mass="10929">MGRLAVAGAALEGRHPAGQVITARPAGGSRPFEGRFRDSEPSARTMALERPNRENNPPFRADGITEKVVDHEPPPTTEAWRPDNSGNPESGSPRALPNVLPI</sequence>
<accession>A0A9W6HZ48</accession>
<reference evidence="2" key="2">
    <citation type="submission" date="2023-01" db="EMBL/GenBank/DDBJ databases">
        <authorList>
            <person name="Sun Q."/>
            <person name="Evtushenko L."/>
        </authorList>
    </citation>
    <scope>NUCLEOTIDE SEQUENCE</scope>
    <source>
        <strain evidence="2">VKM Ac-2007</strain>
    </source>
</reference>
<evidence type="ECO:0000313" key="2">
    <source>
        <dbReference type="EMBL" id="GLK08015.1"/>
    </source>
</evidence>
<organism evidence="2 3">
    <name type="scientific">Streptosporangium carneum</name>
    <dbReference type="NCBI Taxonomy" id="47481"/>
    <lineage>
        <taxon>Bacteria</taxon>
        <taxon>Bacillati</taxon>
        <taxon>Actinomycetota</taxon>
        <taxon>Actinomycetes</taxon>
        <taxon>Streptosporangiales</taxon>
        <taxon>Streptosporangiaceae</taxon>
        <taxon>Streptosporangium</taxon>
    </lineage>
</organism>
<proteinExistence type="predicted"/>
<dbReference type="EMBL" id="BSEV01000002">
    <property type="protein sequence ID" value="GLK08015.1"/>
    <property type="molecule type" value="Genomic_DNA"/>
</dbReference>
<comment type="caution">
    <text evidence="2">The sequence shown here is derived from an EMBL/GenBank/DDBJ whole genome shotgun (WGS) entry which is preliminary data.</text>
</comment>
<keyword evidence="3" id="KW-1185">Reference proteome</keyword>
<feature type="compositionally biased region" description="Basic and acidic residues" evidence="1">
    <location>
        <begin position="63"/>
        <end position="73"/>
    </location>
</feature>
<dbReference type="AlphaFoldDB" id="A0A9W6HZ48"/>
<dbReference type="Proteomes" id="UP001143474">
    <property type="component" value="Unassembled WGS sequence"/>
</dbReference>
<protein>
    <submittedName>
        <fullName evidence="2">Uncharacterized protein</fullName>
    </submittedName>
</protein>
<evidence type="ECO:0000256" key="1">
    <source>
        <dbReference type="SAM" id="MobiDB-lite"/>
    </source>
</evidence>
<name>A0A9W6HZ48_9ACTN</name>
<feature type="compositionally biased region" description="Basic and acidic residues" evidence="1">
    <location>
        <begin position="32"/>
        <end position="41"/>
    </location>
</feature>
<gene>
    <name evidence="2" type="ORF">GCM10017600_14200</name>
</gene>